<dbReference type="Proteomes" id="UP000549394">
    <property type="component" value="Unassembled WGS sequence"/>
</dbReference>
<dbReference type="Pfam" id="PF12678">
    <property type="entry name" value="zf-rbx1"/>
    <property type="match status" value="1"/>
</dbReference>
<dbReference type="GO" id="GO:0005634">
    <property type="term" value="C:nucleus"/>
    <property type="evidence" value="ECO:0007669"/>
    <property type="project" value="UniProtKB-SubCell"/>
</dbReference>
<comment type="pathway">
    <text evidence="3">Protein modification; protein ubiquitination.</text>
</comment>
<gene>
    <name evidence="12" type="ORF">DGYR_LOCUS4361</name>
</gene>
<dbReference type="EMBL" id="CAJFCJ010000006">
    <property type="protein sequence ID" value="CAD5115641.1"/>
    <property type="molecule type" value="Genomic_DNA"/>
</dbReference>
<dbReference type="SUPFAM" id="SSF57850">
    <property type="entry name" value="RING/U-box"/>
    <property type="match status" value="1"/>
</dbReference>
<evidence type="ECO:0000256" key="2">
    <source>
        <dbReference type="ARBA" id="ARBA00004496"/>
    </source>
</evidence>
<dbReference type="InterPro" id="IPR051031">
    <property type="entry name" value="RING-box_E3_Ubiquitin_Ligase"/>
</dbReference>
<evidence type="ECO:0000259" key="11">
    <source>
        <dbReference type="Pfam" id="PF12678"/>
    </source>
</evidence>
<keyword evidence="8" id="KW-0862">Zinc</keyword>
<dbReference type="PANTHER" id="PTHR11210">
    <property type="entry name" value="RING BOX"/>
    <property type="match status" value="1"/>
</dbReference>
<keyword evidence="13" id="KW-1185">Reference proteome</keyword>
<evidence type="ECO:0000256" key="10">
    <source>
        <dbReference type="SAM" id="MobiDB-lite"/>
    </source>
</evidence>
<sequence>MAAAQMEVDTENSTGPGTASDKGPRKRFEVKKWNAVALWAWDIVVDNCAICRNHIMDLCIECQANQASATSEECTVAWGVCNVSRLSLPLHIEMAQNSSNMAIKKKSKEITKFRAESSSVLSNNGTYIFDTHVTMEKIKLYKKGTCSFEIIILFKMNMVKTSIVLFAVLAVTFARDYNHRDRNYDDDNNGRFMKKMEDNFNRNDFHDRNEEFQRNYNFNENSQRDRRNYRDFNDRDSQSFGFSRNFQNWNVVRMMRDRFQSSCSQRNNNKSPREFYNRAYNFVNGQEMNNFRHDMMESAKKNHFRWNNEKYRHFAQQFGNFAREFRCFSHNHHSDRSYNGYCYKFGSFLNRCEEDNSCRRHSRQLANFYENDMECFKQRFQTARQNNGNSGNNEFDDDFFYMSASLYDYFRIFGNNEHFNWNQLYFNRARQNRFQNEKKNEEALNDLNEFYSQDKN</sequence>
<evidence type="ECO:0000256" key="1">
    <source>
        <dbReference type="ARBA" id="ARBA00004123"/>
    </source>
</evidence>
<keyword evidence="5" id="KW-0479">Metal-binding</keyword>
<dbReference type="FunFam" id="3.30.40.10:FF:000978">
    <property type="entry name" value="Ring-box 1, E3 ubiquitin protein ligase"/>
    <property type="match status" value="1"/>
</dbReference>
<keyword evidence="4" id="KW-0963">Cytoplasm</keyword>
<keyword evidence="7" id="KW-0833">Ubl conjugation pathway</keyword>
<dbReference type="GO" id="GO:0005737">
    <property type="term" value="C:cytoplasm"/>
    <property type="evidence" value="ECO:0007669"/>
    <property type="project" value="UniProtKB-SubCell"/>
</dbReference>
<evidence type="ECO:0000313" key="12">
    <source>
        <dbReference type="EMBL" id="CAD5115641.1"/>
    </source>
</evidence>
<evidence type="ECO:0000313" key="13">
    <source>
        <dbReference type="Proteomes" id="UP000549394"/>
    </source>
</evidence>
<feature type="region of interest" description="Disordered" evidence="10">
    <location>
        <begin position="1"/>
        <end position="25"/>
    </location>
</feature>
<evidence type="ECO:0000256" key="6">
    <source>
        <dbReference type="ARBA" id="ARBA00022771"/>
    </source>
</evidence>
<evidence type="ECO:0000256" key="8">
    <source>
        <dbReference type="ARBA" id="ARBA00022833"/>
    </source>
</evidence>
<evidence type="ECO:0000256" key="4">
    <source>
        <dbReference type="ARBA" id="ARBA00022490"/>
    </source>
</evidence>
<evidence type="ECO:0000256" key="9">
    <source>
        <dbReference type="ARBA" id="ARBA00023242"/>
    </source>
</evidence>
<feature type="domain" description="Zinc finger RING-H2-type" evidence="11">
    <location>
        <begin position="46"/>
        <end position="82"/>
    </location>
</feature>
<dbReference type="AlphaFoldDB" id="A0A7I8VM43"/>
<comment type="subcellular location">
    <subcellularLocation>
        <location evidence="2">Cytoplasm</location>
    </subcellularLocation>
    <subcellularLocation>
        <location evidence="1">Nucleus</location>
    </subcellularLocation>
</comment>
<organism evidence="12 13">
    <name type="scientific">Dimorphilus gyrociliatus</name>
    <dbReference type="NCBI Taxonomy" id="2664684"/>
    <lineage>
        <taxon>Eukaryota</taxon>
        <taxon>Metazoa</taxon>
        <taxon>Spiralia</taxon>
        <taxon>Lophotrochozoa</taxon>
        <taxon>Annelida</taxon>
        <taxon>Polychaeta</taxon>
        <taxon>Polychaeta incertae sedis</taxon>
        <taxon>Dinophilidae</taxon>
        <taxon>Dimorphilus</taxon>
    </lineage>
</organism>
<keyword evidence="9" id="KW-0539">Nucleus</keyword>
<proteinExistence type="predicted"/>
<dbReference type="InterPro" id="IPR024766">
    <property type="entry name" value="Znf_RING_H2"/>
</dbReference>
<evidence type="ECO:0000256" key="7">
    <source>
        <dbReference type="ARBA" id="ARBA00022786"/>
    </source>
</evidence>
<protein>
    <submittedName>
        <fullName evidence="12">DgyrCDS4597</fullName>
    </submittedName>
</protein>
<reference evidence="12 13" key="1">
    <citation type="submission" date="2020-08" db="EMBL/GenBank/DDBJ databases">
        <authorList>
            <person name="Hejnol A."/>
        </authorList>
    </citation>
    <scope>NUCLEOTIDE SEQUENCE [LARGE SCALE GENOMIC DNA]</scope>
</reference>
<name>A0A7I8VM43_9ANNE</name>
<keyword evidence="6" id="KW-0863">Zinc-finger</keyword>
<evidence type="ECO:0000256" key="5">
    <source>
        <dbReference type="ARBA" id="ARBA00022723"/>
    </source>
</evidence>
<accession>A0A7I8VM43</accession>
<dbReference type="OrthoDB" id="8962942at2759"/>
<evidence type="ECO:0000256" key="3">
    <source>
        <dbReference type="ARBA" id="ARBA00004906"/>
    </source>
</evidence>
<dbReference type="Gene3D" id="3.30.40.10">
    <property type="entry name" value="Zinc/RING finger domain, C3HC4 (zinc finger)"/>
    <property type="match status" value="1"/>
</dbReference>
<dbReference type="InterPro" id="IPR013083">
    <property type="entry name" value="Znf_RING/FYVE/PHD"/>
</dbReference>
<comment type="caution">
    <text evidence="12">The sequence shown here is derived from an EMBL/GenBank/DDBJ whole genome shotgun (WGS) entry which is preliminary data.</text>
</comment>
<dbReference type="GO" id="GO:0008270">
    <property type="term" value="F:zinc ion binding"/>
    <property type="evidence" value="ECO:0007669"/>
    <property type="project" value="UniProtKB-KW"/>
</dbReference>